<keyword evidence="1" id="KW-0540">Nuclease</keyword>
<dbReference type="Proteomes" id="UP000486602">
    <property type="component" value="Unassembled WGS sequence"/>
</dbReference>
<keyword evidence="7 14" id="KW-0067">ATP-binding</keyword>
<dbReference type="InterPro" id="IPR027417">
    <property type="entry name" value="P-loop_NTPase"/>
</dbReference>
<keyword evidence="18" id="KW-1185">Reference proteome</keyword>
<evidence type="ECO:0000256" key="13">
    <source>
        <dbReference type="ARBA" id="ARBA00048988"/>
    </source>
</evidence>
<dbReference type="PROSITE" id="PS51198">
    <property type="entry name" value="UVRD_HELICASE_ATP_BIND"/>
    <property type="match status" value="1"/>
</dbReference>
<comment type="caution">
    <text evidence="17">The sequence shown here is derived from an EMBL/GenBank/DDBJ whole genome shotgun (WGS) entry which is preliminary data.</text>
</comment>
<feature type="domain" description="UvrD-like helicase ATP-binding" evidence="15">
    <location>
        <begin position="1"/>
        <end position="479"/>
    </location>
</feature>
<dbReference type="PANTHER" id="PTHR11070">
    <property type="entry name" value="UVRD / RECB / PCRA DNA HELICASE FAMILY MEMBER"/>
    <property type="match status" value="1"/>
</dbReference>
<name>A0A7K3WNT0_9FLAO</name>
<gene>
    <name evidence="17" type="ORF">G3O08_07340</name>
</gene>
<evidence type="ECO:0000256" key="9">
    <source>
        <dbReference type="ARBA" id="ARBA00023204"/>
    </source>
</evidence>
<dbReference type="GO" id="GO:0003677">
    <property type="term" value="F:DNA binding"/>
    <property type="evidence" value="ECO:0007669"/>
    <property type="project" value="UniProtKB-KW"/>
</dbReference>
<keyword evidence="8" id="KW-0238">DNA-binding</keyword>
<accession>A0A7K3WNT0</accession>
<evidence type="ECO:0000256" key="8">
    <source>
        <dbReference type="ARBA" id="ARBA00023125"/>
    </source>
</evidence>
<dbReference type="GO" id="GO:0000725">
    <property type="term" value="P:recombinational repair"/>
    <property type="evidence" value="ECO:0007669"/>
    <property type="project" value="TreeGrafter"/>
</dbReference>
<reference evidence="17 18" key="1">
    <citation type="submission" date="2020-02" db="EMBL/GenBank/DDBJ databases">
        <title>Out from the shadows clarifying the taxonomy of the family Cryomorphaceae and related taxa by utilizing the GTDB taxonomic framework.</title>
        <authorList>
            <person name="Bowman J.P."/>
        </authorList>
    </citation>
    <scope>NUCLEOTIDE SEQUENCE [LARGE SCALE GENOMIC DNA]</scope>
    <source>
        <strain evidence="17 18">QSSC 1-22</strain>
    </source>
</reference>
<evidence type="ECO:0000256" key="12">
    <source>
        <dbReference type="ARBA" id="ARBA00034808"/>
    </source>
</evidence>
<keyword evidence="3" id="KW-0227">DNA damage</keyword>
<evidence type="ECO:0000256" key="1">
    <source>
        <dbReference type="ARBA" id="ARBA00022722"/>
    </source>
</evidence>
<feature type="domain" description="UvrD-like helicase C-terminal" evidence="16">
    <location>
        <begin position="480"/>
        <end position="740"/>
    </location>
</feature>
<comment type="catalytic activity">
    <reaction evidence="11">
        <text>Couples ATP hydrolysis with the unwinding of duplex DNA by translocating in the 3'-5' direction.</text>
        <dbReference type="EC" id="5.6.2.4"/>
    </reaction>
</comment>
<dbReference type="Pfam" id="PF00580">
    <property type="entry name" value="UvrD-helicase"/>
    <property type="match status" value="1"/>
</dbReference>
<dbReference type="PROSITE" id="PS51217">
    <property type="entry name" value="UVRD_HELICASE_CTER"/>
    <property type="match status" value="1"/>
</dbReference>
<comment type="catalytic activity">
    <reaction evidence="13">
        <text>ATP + H2O = ADP + phosphate + H(+)</text>
        <dbReference type="Rhea" id="RHEA:13065"/>
        <dbReference type="ChEBI" id="CHEBI:15377"/>
        <dbReference type="ChEBI" id="CHEBI:15378"/>
        <dbReference type="ChEBI" id="CHEBI:30616"/>
        <dbReference type="ChEBI" id="CHEBI:43474"/>
        <dbReference type="ChEBI" id="CHEBI:456216"/>
        <dbReference type="EC" id="5.6.2.4"/>
    </reaction>
</comment>
<feature type="binding site" evidence="14">
    <location>
        <begin position="9"/>
        <end position="16"/>
    </location>
    <ligand>
        <name>ATP</name>
        <dbReference type="ChEBI" id="CHEBI:30616"/>
    </ligand>
</feature>
<dbReference type="Gene3D" id="3.40.50.300">
    <property type="entry name" value="P-loop containing nucleotide triphosphate hydrolases"/>
    <property type="match status" value="4"/>
</dbReference>
<dbReference type="GO" id="GO:0005524">
    <property type="term" value="F:ATP binding"/>
    <property type="evidence" value="ECO:0007669"/>
    <property type="project" value="UniProtKB-UniRule"/>
</dbReference>
<dbReference type="EMBL" id="JAAGVY010000010">
    <property type="protein sequence ID" value="NEN23310.1"/>
    <property type="molecule type" value="Genomic_DNA"/>
</dbReference>
<keyword evidence="2 14" id="KW-0547">Nucleotide-binding</keyword>
<dbReference type="RefSeq" id="WP_163284420.1">
    <property type="nucleotide sequence ID" value="NZ_JAAGVY010000010.1"/>
</dbReference>
<evidence type="ECO:0000313" key="18">
    <source>
        <dbReference type="Proteomes" id="UP000486602"/>
    </source>
</evidence>
<keyword evidence="4 14" id="KW-0378">Hydrolase</keyword>
<dbReference type="EC" id="5.6.2.4" evidence="12"/>
<evidence type="ECO:0000256" key="3">
    <source>
        <dbReference type="ARBA" id="ARBA00022763"/>
    </source>
</evidence>
<dbReference type="InterPro" id="IPR000212">
    <property type="entry name" value="DNA_helicase_UvrD/REP"/>
</dbReference>
<evidence type="ECO:0000256" key="11">
    <source>
        <dbReference type="ARBA" id="ARBA00034617"/>
    </source>
</evidence>
<dbReference type="InterPro" id="IPR011604">
    <property type="entry name" value="PDDEXK-like_dom_sf"/>
</dbReference>
<evidence type="ECO:0000256" key="2">
    <source>
        <dbReference type="ARBA" id="ARBA00022741"/>
    </source>
</evidence>
<dbReference type="GO" id="GO:0043138">
    <property type="term" value="F:3'-5' DNA helicase activity"/>
    <property type="evidence" value="ECO:0007669"/>
    <property type="project" value="UniProtKB-EC"/>
</dbReference>
<dbReference type="Pfam" id="PF13361">
    <property type="entry name" value="UvrD_C"/>
    <property type="match status" value="2"/>
</dbReference>
<dbReference type="AlphaFoldDB" id="A0A7K3WNT0"/>
<keyword evidence="5 14" id="KW-0347">Helicase</keyword>
<dbReference type="SUPFAM" id="SSF52540">
    <property type="entry name" value="P-loop containing nucleoside triphosphate hydrolases"/>
    <property type="match status" value="1"/>
</dbReference>
<dbReference type="InterPro" id="IPR014017">
    <property type="entry name" value="DNA_helicase_UvrD-like_C"/>
</dbReference>
<keyword evidence="6" id="KW-0269">Exonuclease</keyword>
<keyword evidence="9" id="KW-0234">DNA repair</keyword>
<proteinExistence type="predicted"/>
<sequence length="1060" mass="120153">MSKFLIYKSSAGSGKTTTLIYIFLKLSLASTDANRFKKILAITFTNKAAAEMKERLISELNKISTISADYKGGDFVIDGLLKELNTDLATLSQRALSSFKILLHDFNDLSIGTIDQFNHRLIRSFSRDLRLKSDFEVELDEKSLFHEAVQRLIDRVGDDPYITTHLLGYMALKLNDEKRVDIARDLEQMRGLVLGESALEAITTLKNQEDLDFVAIRKDLLAKRKTAQNSIQKKGKEVLEFLAAKQIEINDFSHKASGYGGYFLKMADYPDKTPHCNSYIKKALEGELVAKSAAGHLKSKIDSFSGQLISKLEESIAVFEENHRDFTLSNALMWQIDLIAVLEELSLCIEEICEERNILPISKFNKLISEALRKEPVAYLYEHYGMRFNHILIDEYQDTSELQWFNILPLIEESLAKGQTSMVVGDAKQSIYRWRGGKAEQLIALPELLSPPEDLRIVAAETLRRTSEINELATNYRSRINIVNFNNALFSQLGENLTRLDSLYEKEYKEESVSQNANPKLTDGYVRIDHLGKKPEKDANWDKLLENIALFTNQGYAYSDMAILVRSTAKEGRLILDRLQDADIPVATANSFEIDKNIQVRLILAFMRLAYDRENTPAKLSIMRSMQTIFHLPFEPHLFLFKNGIDLNSYLKKHRKPIFSGLKNSEGIYELTERLIADYLPNSRNSFLNALLNVIVSRVGLNGTCREFFDWWDTLNEKPSVPGSEGSNAIQLMTIHKAKGLQFKVVFAPDIDWRFRAVSTELKWFDLRDNPISTIPFAPLPLNNRLKDMGLTAEWEEDEDASKFDNLNLIYVALTRAEEALCISFGSNGDSKIGETIMNALEQIRDSKLASMSGYNSTDHSESGSTIEIGVLPESEKPETDVVEGGAIEWINPDNEPWFTKVLTAPQIQKADRLRGVRFHTIVSVSKSAEQAKAKLDRLMAGGEITPLEHIELLAMADSLYSDKRFVKLLESSKVLAERELFYNSEILRPDMVLENEENTVLIDFKTGEEDEKYEEQVARYGAALQQMSAKPVKAFILYISPVFWVPVTLNSGAHQGSLF</sequence>
<dbReference type="Gene3D" id="3.90.320.10">
    <property type="match status" value="1"/>
</dbReference>
<evidence type="ECO:0000256" key="4">
    <source>
        <dbReference type="ARBA" id="ARBA00022801"/>
    </source>
</evidence>
<dbReference type="GO" id="GO:0005829">
    <property type="term" value="C:cytosol"/>
    <property type="evidence" value="ECO:0007669"/>
    <property type="project" value="TreeGrafter"/>
</dbReference>
<evidence type="ECO:0000256" key="14">
    <source>
        <dbReference type="PROSITE-ProRule" id="PRU00560"/>
    </source>
</evidence>
<evidence type="ECO:0000313" key="17">
    <source>
        <dbReference type="EMBL" id="NEN23310.1"/>
    </source>
</evidence>
<organism evidence="17 18">
    <name type="scientific">Cryomorpha ignava</name>
    <dbReference type="NCBI Taxonomy" id="101383"/>
    <lineage>
        <taxon>Bacteria</taxon>
        <taxon>Pseudomonadati</taxon>
        <taxon>Bacteroidota</taxon>
        <taxon>Flavobacteriia</taxon>
        <taxon>Flavobacteriales</taxon>
        <taxon>Cryomorphaceae</taxon>
        <taxon>Cryomorpha</taxon>
    </lineage>
</organism>
<evidence type="ECO:0000256" key="5">
    <source>
        <dbReference type="ARBA" id="ARBA00022806"/>
    </source>
</evidence>
<dbReference type="InterPro" id="IPR014016">
    <property type="entry name" value="UvrD-like_ATP-bd"/>
</dbReference>
<keyword evidence="10" id="KW-0413">Isomerase</keyword>
<protein>
    <recommendedName>
        <fullName evidence="12">DNA 3'-5' helicase</fullName>
        <ecNumber evidence="12">5.6.2.4</ecNumber>
    </recommendedName>
</protein>
<evidence type="ECO:0000256" key="6">
    <source>
        <dbReference type="ARBA" id="ARBA00022839"/>
    </source>
</evidence>
<evidence type="ECO:0000256" key="7">
    <source>
        <dbReference type="ARBA" id="ARBA00022840"/>
    </source>
</evidence>
<evidence type="ECO:0000259" key="15">
    <source>
        <dbReference type="PROSITE" id="PS51198"/>
    </source>
</evidence>
<dbReference type="PANTHER" id="PTHR11070:SF67">
    <property type="entry name" value="DNA 3'-5' HELICASE"/>
    <property type="match status" value="1"/>
</dbReference>
<evidence type="ECO:0000256" key="10">
    <source>
        <dbReference type="ARBA" id="ARBA00023235"/>
    </source>
</evidence>
<dbReference type="GO" id="GO:0004527">
    <property type="term" value="F:exonuclease activity"/>
    <property type="evidence" value="ECO:0007669"/>
    <property type="project" value="UniProtKB-KW"/>
</dbReference>
<evidence type="ECO:0000259" key="16">
    <source>
        <dbReference type="PROSITE" id="PS51217"/>
    </source>
</evidence>